<organism evidence="2 3">
    <name type="scientific">Ignelater luminosus</name>
    <name type="common">Cucubano</name>
    <name type="synonym">Pyrophorus luminosus</name>
    <dbReference type="NCBI Taxonomy" id="2038154"/>
    <lineage>
        <taxon>Eukaryota</taxon>
        <taxon>Metazoa</taxon>
        <taxon>Ecdysozoa</taxon>
        <taxon>Arthropoda</taxon>
        <taxon>Hexapoda</taxon>
        <taxon>Insecta</taxon>
        <taxon>Pterygota</taxon>
        <taxon>Neoptera</taxon>
        <taxon>Endopterygota</taxon>
        <taxon>Coleoptera</taxon>
        <taxon>Polyphaga</taxon>
        <taxon>Elateriformia</taxon>
        <taxon>Elateroidea</taxon>
        <taxon>Elateridae</taxon>
        <taxon>Agrypninae</taxon>
        <taxon>Pyrophorini</taxon>
        <taxon>Ignelater</taxon>
    </lineage>
</organism>
<reference evidence="2" key="1">
    <citation type="submission" date="2019-08" db="EMBL/GenBank/DDBJ databases">
        <title>The genome of the North American firefly Photinus pyralis.</title>
        <authorList>
            <consortium name="Photinus pyralis genome working group"/>
            <person name="Fallon T.R."/>
            <person name="Sander Lower S.E."/>
            <person name="Weng J.-K."/>
        </authorList>
    </citation>
    <scope>NUCLEOTIDE SEQUENCE</scope>
    <source>
        <strain evidence="2">TRF0915ILg1</strain>
        <tissue evidence="2">Whole body</tissue>
    </source>
</reference>
<keyword evidence="1" id="KW-0472">Membrane</keyword>
<accession>A0A8K0GF97</accession>
<dbReference type="AlphaFoldDB" id="A0A8K0GF97"/>
<evidence type="ECO:0000256" key="1">
    <source>
        <dbReference type="SAM" id="Phobius"/>
    </source>
</evidence>
<name>A0A8K0GF97_IGNLU</name>
<dbReference type="OrthoDB" id="10026631at2759"/>
<feature type="transmembrane region" description="Helical" evidence="1">
    <location>
        <begin position="28"/>
        <end position="48"/>
    </location>
</feature>
<sequence>MILKIVAAVAVVVAIIAVLIAAKLALVAIAVVVGGGTLLTGTVLFCSLTPYCGRSEPIVAEFRCGEGVIYIANKCNTCSCNEQLGILDCLARSCGPEISMTRQQCEPGTSWYENCERCWCVPRYGTVCTANCGYQMSKKTIQYYFWTIVNKIREIFQMY</sequence>
<evidence type="ECO:0000313" key="3">
    <source>
        <dbReference type="Proteomes" id="UP000801492"/>
    </source>
</evidence>
<dbReference type="Proteomes" id="UP000801492">
    <property type="component" value="Unassembled WGS sequence"/>
</dbReference>
<dbReference type="EMBL" id="VTPC01004048">
    <property type="protein sequence ID" value="KAF2897569.1"/>
    <property type="molecule type" value="Genomic_DNA"/>
</dbReference>
<proteinExistence type="predicted"/>
<keyword evidence="1" id="KW-1133">Transmembrane helix</keyword>
<keyword evidence="3" id="KW-1185">Reference proteome</keyword>
<evidence type="ECO:0000313" key="2">
    <source>
        <dbReference type="EMBL" id="KAF2897569.1"/>
    </source>
</evidence>
<protein>
    <submittedName>
        <fullName evidence="2">Uncharacterized protein</fullName>
    </submittedName>
</protein>
<keyword evidence="1" id="KW-0812">Transmembrane</keyword>
<comment type="caution">
    <text evidence="2">The sequence shown here is derived from an EMBL/GenBank/DDBJ whole genome shotgun (WGS) entry which is preliminary data.</text>
</comment>
<gene>
    <name evidence="2" type="ORF">ILUMI_08604</name>
</gene>
<feature type="transmembrane region" description="Helical" evidence="1">
    <location>
        <begin position="5"/>
        <end position="22"/>
    </location>
</feature>